<evidence type="ECO:0000313" key="3">
    <source>
        <dbReference type="EMBL" id="HIW70734.1"/>
    </source>
</evidence>
<gene>
    <name evidence="3" type="ORF">H9876_05145</name>
</gene>
<evidence type="ECO:0000256" key="1">
    <source>
        <dbReference type="ARBA" id="ARBA00023002"/>
    </source>
</evidence>
<dbReference type="Gene3D" id="3.40.50.360">
    <property type="match status" value="1"/>
</dbReference>
<dbReference type="InterPro" id="IPR029039">
    <property type="entry name" value="Flavoprotein-like_sf"/>
</dbReference>
<dbReference type="InterPro" id="IPR003680">
    <property type="entry name" value="Flavodoxin_fold"/>
</dbReference>
<comment type="caution">
    <text evidence="3">The sequence shown here is derived from an EMBL/GenBank/DDBJ whole genome shotgun (WGS) entry which is preliminary data.</text>
</comment>
<protein>
    <submittedName>
        <fullName evidence="3">NAD(P)H-dependent oxidoreductase</fullName>
    </submittedName>
</protein>
<dbReference type="GO" id="GO:0009055">
    <property type="term" value="F:electron transfer activity"/>
    <property type="evidence" value="ECO:0007669"/>
    <property type="project" value="TreeGrafter"/>
</dbReference>
<dbReference type="PANTHER" id="PTHR47307:SF1">
    <property type="entry name" value="GLUTATHIONE-REGULATED POTASSIUM-EFFLUX SYSTEM ANCILLARY PROTEIN KEFG"/>
    <property type="match status" value="1"/>
</dbReference>
<accession>A0A9D1QQ59</accession>
<reference evidence="3" key="2">
    <citation type="submission" date="2021-04" db="EMBL/GenBank/DDBJ databases">
        <authorList>
            <person name="Gilroy R."/>
        </authorList>
    </citation>
    <scope>NUCLEOTIDE SEQUENCE</scope>
    <source>
        <strain evidence="3">ChiHejej3B27-2180</strain>
    </source>
</reference>
<evidence type="ECO:0000313" key="4">
    <source>
        <dbReference type="Proteomes" id="UP000886878"/>
    </source>
</evidence>
<evidence type="ECO:0000259" key="2">
    <source>
        <dbReference type="Pfam" id="PF02525"/>
    </source>
</evidence>
<dbReference type="Pfam" id="PF02525">
    <property type="entry name" value="Flavodoxin_2"/>
    <property type="match status" value="1"/>
</dbReference>
<dbReference type="GO" id="GO:0003955">
    <property type="term" value="F:NAD(P)H dehydrogenase (quinone) activity"/>
    <property type="evidence" value="ECO:0007669"/>
    <property type="project" value="TreeGrafter"/>
</dbReference>
<organism evidence="3 4">
    <name type="scientific">Candidatus Limosilactobacillus merdipullorum</name>
    <dbReference type="NCBI Taxonomy" id="2838653"/>
    <lineage>
        <taxon>Bacteria</taxon>
        <taxon>Bacillati</taxon>
        <taxon>Bacillota</taxon>
        <taxon>Bacilli</taxon>
        <taxon>Lactobacillales</taxon>
        <taxon>Lactobacillaceae</taxon>
        <taxon>Limosilactobacillus</taxon>
    </lineage>
</organism>
<dbReference type="Proteomes" id="UP000886878">
    <property type="component" value="Unassembled WGS sequence"/>
</dbReference>
<reference evidence="3" key="1">
    <citation type="journal article" date="2021" name="PeerJ">
        <title>Extensive microbial diversity within the chicken gut microbiome revealed by metagenomics and culture.</title>
        <authorList>
            <person name="Gilroy R."/>
            <person name="Ravi A."/>
            <person name="Getino M."/>
            <person name="Pursley I."/>
            <person name="Horton D.L."/>
            <person name="Alikhan N.F."/>
            <person name="Baker D."/>
            <person name="Gharbi K."/>
            <person name="Hall N."/>
            <person name="Watson M."/>
            <person name="Adriaenssens E.M."/>
            <person name="Foster-Nyarko E."/>
            <person name="Jarju S."/>
            <person name="Secka A."/>
            <person name="Antonio M."/>
            <person name="Oren A."/>
            <person name="Chaudhuri R.R."/>
            <person name="La Ragione R."/>
            <person name="Hildebrand F."/>
            <person name="Pallen M.J."/>
        </authorList>
    </citation>
    <scope>NUCLEOTIDE SEQUENCE</scope>
    <source>
        <strain evidence="3">ChiHejej3B27-2180</strain>
    </source>
</reference>
<dbReference type="GO" id="GO:0010181">
    <property type="term" value="F:FMN binding"/>
    <property type="evidence" value="ECO:0007669"/>
    <property type="project" value="TreeGrafter"/>
</dbReference>
<keyword evidence="1" id="KW-0560">Oxidoreductase</keyword>
<feature type="domain" description="Flavodoxin-like fold" evidence="2">
    <location>
        <begin position="1"/>
        <end position="169"/>
    </location>
</feature>
<dbReference type="InterPro" id="IPR046980">
    <property type="entry name" value="KefG/KefF"/>
</dbReference>
<proteinExistence type="predicted"/>
<dbReference type="PANTHER" id="PTHR47307">
    <property type="entry name" value="GLUTATHIONE-REGULATED POTASSIUM-EFFLUX SYSTEM ANCILLARY PROTEIN KEFG"/>
    <property type="match status" value="1"/>
</dbReference>
<dbReference type="SUPFAM" id="SSF52218">
    <property type="entry name" value="Flavoproteins"/>
    <property type="match status" value="1"/>
</dbReference>
<dbReference type="AlphaFoldDB" id="A0A9D1QQ59"/>
<name>A0A9D1QQ59_9LACO</name>
<sequence length="193" mass="22103">MKTVVLLFHPHLDQSKVNKALADAAEKKDNVTVRNMYDLYPDFKIDIDAEQKVLEGVDRVVFQFPTYWYSTPALMKQWEDDVLTHGFAYGSKGKALAGKEFVVATSTGADSENYTRGGDDHYWLSEFYRNLQDTAKLINMKYARPFFVFNAEHITDDALKRQAQRYADYISQDSPLKVLGPLQTEADYALPEL</sequence>
<dbReference type="EMBL" id="DXGK01000108">
    <property type="protein sequence ID" value="HIW70734.1"/>
    <property type="molecule type" value="Genomic_DNA"/>
</dbReference>